<comment type="caution">
    <text evidence="3">The sequence shown here is derived from an EMBL/GenBank/DDBJ whole genome shotgun (WGS) entry which is preliminary data.</text>
</comment>
<reference evidence="3" key="1">
    <citation type="submission" date="2021-01" db="EMBL/GenBank/DDBJ databases">
        <title>Adiantum capillus-veneris genome.</title>
        <authorList>
            <person name="Fang Y."/>
            <person name="Liao Q."/>
        </authorList>
    </citation>
    <scope>NUCLEOTIDE SEQUENCE</scope>
    <source>
        <strain evidence="3">H3</strain>
        <tissue evidence="3">Leaf</tissue>
    </source>
</reference>
<evidence type="ECO:0000259" key="2">
    <source>
        <dbReference type="PROSITE" id="PS01031"/>
    </source>
</evidence>
<comment type="similarity">
    <text evidence="1">Belongs to the small heat shock protein (HSP20) family.</text>
</comment>
<dbReference type="PROSITE" id="PS01031">
    <property type="entry name" value="SHSP"/>
    <property type="match status" value="1"/>
</dbReference>
<dbReference type="PANTHER" id="PTHR34661:SF1">
    <property type="entry name" value="INCREASED DNA METHYLATION 3"/>
    <property type="match status" value="1"/>
</dbReference>
<accession>A0A9D4UJQ2</accession>
<keyword evidence="4" id="KW-1185">Reference proteome</keyword>
<dbReference type="OrthoDB" id="1211981at2759"/>
<dbReference type="InterPro" id="IPR039321">
    <property type="entry name" value="IDM2/3-like"/>
</dbReference>
<organism evidence="3 4">
    <name type="scientific">Adiantum capillus-veneris</name>
    <name type="common">Maidenhair fern</name>
    <dbReference type="NCBI Taxonomy" id="13818"/>
    <lineage>
        <taxon>Eukaryota</taxon>
        <taxon>Viridiplantae</taxon>
        <taxon>Streptophyta</taxon>
        <taxon>Embryophyta</taxon>
        <taxon>Tracheophyta</taxon>
        <taxon>Polypodiopsida</taxon>
        <taxon>Polypodiidae</taxon>
        <taxon>Polypodiales</taxon>
        <taxon>Pteridineae</taxon>
        <taxon>Pteridaceae</taxon>
        <taxon>Vittarioideae</taxon>
        <taxon>Adiantum</taxon>
    </lineage>
</organism>
<name>A0A9D4UJQ2_ADICA</name>
<sequence>MVEEVLSRSRCSSNCVKAAQILGERGMMDGQYRYGTVVERPQAPYHHVEEDAGAIVSLPRPRVGASTNDQRFLLVFVLGTYFGPDIKHETPRKSALHRASLRLPSYTSHDLFRSVFKIAEIESIYYFALRHAHPSARVKLQSLYKFLHGHLAPPVKEALEDERQFPNLFPHHLHRHSRFKGTYKVVESITFINSPDISYIRPQDLARFRKLSGLTDLHLDAYQARNYQHGLRSDRDDDRYARFQAMAEVHRTLQEQVQDNRALGFYIGDDAKKRRKTEHVELLPPPLQTFSPLEEEKPCWLDPNDKVGATMLLLSSPPTMDRWNSIINAAKPAVVFTGTAAMRQSGPLFGAVDIGEAEDAYMFRAALPGVKRDEGEFSCQVESDGKVMIRGNTTTGEMQIERGSRVFNMHTQFLCPPGPFTVSFRLPGPVEPCEFPSTFGSDGMFEAVVMKQKTKSVTAYLTFEP</sequence>
<dbReference type="FunFam" id="2.60.40.790:FF:000049">
    <property type="entry name" value="Increased DNA methylation 3"/>
    <property type="match status" value="1"/>
</dbReference>
<evidence type="ECO:0000256" key="1">
    <source>
        <dbReference type="PROSITE-ProRule" id="PRU00285"/>
    </source>
</evidence>
<dbReference type="Gene3D" id="2.60.40.790">
    <property type="match status" value="1"/>
</dbReference>
<proteinExistence type="inferred from homology"/>
<dbReference type="GO" id="GO:0005634">
    <property type="term" value="C:nucleus"/>
    <property type="evidence" value="ECO:0007669"/>
    <property type="project" value="TreeGrafter"/>
</dbReference>
<dbReference type="Proteomes" id="UP000886520">
    <property type="component" value="Chromosome 16"/>
</dbReference>
<dbReference type="CDD" id="cd06464">
    <property type="entry name" value="ACD_sHsps-like"/>
    <property type="match status" value="1"/>
</dbReference>
<dbReference type="EMBL" id="JABFUD020000016">
    <property type="protein sequence ID" value="KAI5068787.1"/>
    <property type="molecule type" value="Genomic_DNA"/>
</dbReference>
<evidence type="ECO:0000313" key="4">
    <source>
        <dbReference type="Proteomes" id="UP000886520"/>
    </source>
</evidence>
<dbReference type="SUPFAM" id="SSF49764">
    <property type="entry name" value="HSP20-like chaperones"/>
    <property type="match status" value="1"/>
</dbReference>
<dbReference type="AlphaFoldDB" id="A0A9D4UJQ2"/>
<dbReference type="InterPro" id="IPR002068">
    <property type="entry name" value="A-crystallin/Hsp20_dom"/>
</dbReference>
<feature type="domain" description="SHSP" evidence="2">
    <location>
        <begin position="343"/>
        <end position="465"/>
    </location>
</feature>
<gene>
    <name evidence="3" type="ORF">GOP47_0017132</name>
</gene>
<dbReference type="InterPro" id="IPR008978">
    <property type="entry name" value="HSP20-like_chaperone"/>
</dbReference>
<dbReference type="PANTHER" id="PTHR34661">
    <property type="entry name" value="INCREASED DNA METHYLATION 3"/>
    <property type="match status" value="1"/>
</dbReference>
<evidence type="ECO:0000313" key="3">
    <source>
        <dbReference type="EMBL" id="KAI5068787.1"/>
    </source>
</evidence>
<protein>
    <recommendedName>
        <fullName evidence="2">SHSP domain-containing protein</fullName>
    </recommendedName>
</protein>